<protein>
    <submittedName>
        <fullName evidence="1">Transcription factor</fullName>
    </submittedName>
</protein>
<comment type="caution">
    <text evidence="1">The sequence shown here is derived from an EMBL/GenBank/DDBJ whole genome shotgun (WGS) entry which is preliminary data.</text>
</comment>
<gene>
    <name evidence="1" type="ORF">BV25DRAFT_1794732</name>
</gene>
<keyword evidence="2" id="KW-1185">Reference proteome</keyword>
<accession>A0ACB8THL5</accession>
<name>A0ACB8THL5_9AGAM</name>
<reference evidence="1" key="2">
    <citation type="journal article" date="2022" name="New Phytol.">
        <title>Evolutionary transition to the ectomycorrhizal habit in the genomes of a hyperdiverse lineage of mushroom-forming fungi.</title>
        <authorList>
            <person name="Looney B."/>
            <person name="Miyauchi S."/>
            <person name="Morin E."/>
            <person name="Drula E."/>
            <person name="Courty P.E."/>
            <person name="Kohler A."/>
            <person name="Kuo A."/>
            <person name="LaButti K."/>
            <person name="Pangilinan J."/>
            <person name="Lipzen A."/>
            <person name="Riley R."/>
            <person name="Andreopoulos W."/>
            <person name="He G."/>
            <person name="Johnson J."/>
            <person name="Nolan M."/>
            <person name="Tritt A."/>
            <person name="Barry K.W."/>
            <person name="Grigoriev I.V."/>
            <person name="Nagy L.G."/>
            <person name="Hibbett D."/>
            <person name="Henrissat B."/>
            <person name="Matheny P.B."/>
            <person name="Labbe J."/>
            <person name="Martin F.M."/>
        </authorList>
    </citation>
    <scope>NUCLEOTIDE SEQUENCE</scope>
    <source>
        <strain evidence="1">HHB10654</strain>
    </source>
</reference>
<evidence type="ECO:0000313" key="1">
    <source>
        <dbReference type="EMBL" id="KAI0067881.1"/>
    </source>
</evidence>
<reference evidence="1" key="1">
    <citation type="submission" date="2021-03" db="EMBL/GenBank/DDBJ databases">
        <authorList>
            <consortium name="DOE Joint Genome Institute"/>
            <person name="Ahrendt S."/>
            <person name="Looney B.P."/>
            <person name="Miyauchi S."/>
            <person name="Morin E."/>
            <person name="Drula E."/>
            <person name="Courty P.E."/>
            <person name="Chicoki N."/>
            <person name="Fauchery L."/>
            <person name="Kohler A."/>
            <person name="Kuo A."/>
            <person name="Labutti K."/>
            <person name="Pangilinan J."/>
            <person name="Lipzen A."/>
            <person name="Riley R."/>
            <person name="Andreopoulos W."/>
            <person name="He G."/>
            <person name="Johnson J."/>
            <person name="Barry K.W."/>
            <person name="Grigoriev I.V."/>
            <person name="Nagy L."/>
            <person name="Hibbett D."/>
            <person name="Henrissat B."/>
            <person name="Matheny P.B."/>
            <person name="Labbe J."/>
            <person name="Martin F."/>
        </authorList>
    </citation>
    <scope>NUCLEOTIDE SEQUENCE</scope>
    <source>
        <strain evidence="1">HHB10654</strain>
    </source>
</reference>
<evidence type="ECO:0000313" key="2">
    <source>
        <dbReference type="Proteomes" id="UP000814140"/>
    </source>
</evidence>
<dbReference type="EMBL" id="MU277189">
    <property type="protein sequence ID" value="KAI0067881.1"/>
    <property type="molecule type" value="Genomic_DNA"/>
</dbReference>
<sequence>MADMDVFAAMGIAGFGKKVSKKQLDAGRFDKNKRQEVCCQATGSPGALEEEDQHEAGPSRSMGPPALPTKDTSPDDDDGSDDPGPPPPPTNGSNFEGEPEFDPDQNADEDADMEQFPISHELMLKDHTKVISALALDPSGARIVSGSHDYDCKLWDFGGMGMSCKPFKTWEPAGSYHIHDIKFSNDGRRFLVVSGTTQAKLYDRDGEEKATYVKGDMYIRDMKNTAGHVGELSSCAWHPKDADNFITSSADSTIRIWDVENRRKQKTVIVVKSKERGTRTKVTACNYSPDGRYVAGACLDGTLHLWKTNSNLVRPDMTVQTAHTKGTETGSLVFSVDGNSILTRGGDDTVKLWDLRSFKKPVAERSNVLTLYPSTNAIFSPDNKYVVTGAGASGKGGKGSLLFLRRDNLEVEKQLEVDATPVVVQWHPKINQIVTGLTNGQICVLYSPQTSLNGAKLLLNKGPAKKPTIEDMSDALAAPTIITPHALPMFRDGEIARGSKRKRERDRQDPQKSRRPELPVTGPGRGGRVGASATQHVVQNLVRDTTRDEDPREALLKFAKVGEEDPQWTGAWRVNQPKPVFAEVEEEKEDEETL</sequence>
<organism evidence="1 2">
    <name type="scientific">Artomyces pyxidatus</name>
    <dbReference type="NCBI Taxonomy" id="48021"/>
    <lineage>
        <taxon>Eukaryota</taxon>
        <taxon>Fungi</taxon>
        <taxon>Dikarya</taxon>
        <taxon>Basidiomycota</taxon>
        <taxon>Agaricomycotina</taxon>
        <taxon>Agaricomycetes</taxon>
        <taxon>Russulales</taxon>
        <taxon>Auriscalpiaceae</taxon>
        <taxon>Artomyces</taxon>
    </lineage>
</organism>
<proteinExistence type="predicted"/>
<dbReference type="Proteomes" id="UP000814140">
    <property type="component" value="Unassembled WGS sequence"/>
</dbReference>